<dbReference type="InterPro" id="IPR042229">
    <property type="entry name" value="Listeria/Bacterioides_rpt_sf"/>
</dbReference>
<name>A0A7V8MZL0_9LACT</name>
<evidence type="ECO:0000256" key="3">
    <source>
        <dbReference type="ARBA" id="ARBA00022525"/>
    </source>
</evidence>
<feature type="domain" description="Gram-positive cocci surface proteins LPxTG" evidence="7">
    <location>
        <begin position="924"/>
        <end position="958"/>
    </location>
</feature>
<keyword evidence="6" id="KW-0472">Membrane</keyword>
<dbReference type="RefSeq" id="WP_180745903.1">
    <property type="nucleotide sequence ID" value="NZ_CBCRWQ010000001.1"/>
</dbReference>
<evidence type="ECO:0000313" key="8">
    <source>
        <dbReference type="EMBL" id="MBA0015879.1"/>
    </source>
</evidence>
<evidence type="ECO:0000256" key="5">
    <source>
        <dbReference type="ARBA" id="ARBA00023088"/>
    </source>
</evidence>
<keyword evidence="2" id="KW-0134">Cell wall</keyword>
<dbReference type="PROSITE" id="PS50847">
    <property type="entry name" value="GRAM_POS_ANCHORING"/>
    <property type="match status" value="1"/>
</dbReference>
<comment type="subcellular location">
    <subcellularLocation>
        <location evidence="1">Cell envelope</location>
    </subcellularLocation>
</comment>
<reference evidence="8 9" key="1">
    <citation type="submission" date="2020-07" db="EMBL/GenBank/DDBJ databases">
        <authorList>
            <person name="Hilgarth M."/>
            <person name="Werum V."/>
            <person name="Vogel R.F."/>
        </authorList>
    </citation>
    <scope>NUCLEOTIDE SEQUENCE [LARGE SCALE GENOMIC DNA]</scope>
    <source>
        <strain evidence="8 9">DSM 28961</strain>
    </source>
</reference>
<evidence type="ECO:0000256" key="2">
    <source>
        <dbReference type="ARBA" id="ARBA00022512"/>
    </source>
</evidence>
<comment type="caution">
    <text evidence="8">The sequence shown here is derived from an EMBL/GenBank/DDBJ whole genome shotgun (WGS) entry which is preliminary data.</text>
</comment>
<organism evidence="8 9">
    <name type="scientific">Pseudolactococcus laudensis</name>
    <dbReference type="NCBI Taxonomy" id="1494461"/>
    <lineage>
        <taxon>Bacteria</taxon>
        <taxon>Bacillati</taxon>
        <taxon>Bacillota</taxon>
        <taxon>Bacilli</taxon>
        <taxon>Lactobacillales</taxon>
        <taxon>Streptococcaceae</taxon>
        <taxon>Pseudolactococcus</taxon>
    </lineage>
</organism>
<evidence type="ECO:0000256" key="4">
    <source>
        <dbReference type="ARBA" id="ARBA00022729"/>
    </source>
</evidence>
<dbReference type="GeneID" id="303194232"/>
<keyword evidence="5" id="KW-0572">Peptidoglycan-anchor</keyword>
<sequence length="958" mass="104318">MATTRNPGTLTAKWEPITYKVSYDKGDATSGAIPTQDTAIVGYKKAYTLLGNLGYLSKVGFTFVGWTDGTETYTPGQNMAPTTDIVLKPVWKIIPTTSGGGNTNNVNIMYVALESGVTGEVPDSVSIPGDYTTSYRVAYPKSDFSYPGYEFLGWYLLDAKGNEVDYSPGSTFIVGNNDLIFYAKWRSKQDVPKDSYAISFNGNGNTSGLVPNTQYVKSGGSATLPGNNTLENKQFKDNNASTGAINTNDYIFVGWSKNKNATADDADVLQKGASISPTSNEVYYAIWDLEKKDITLTFNGNGNTGGTVPAKVTRMRYTEEKIDSLNLGATLTKTVVISGELVTYHFGGWNTQEDGKGIDYRSGSTFNFPKNTTLYAKWIPTKSNSLARILYLGNGNTSGDSIRFDDTNSVEYTIKDAGNMLKDGYMFTGWNTRSDGTGTSYNIGSSIVTADHPSLTLYAQWVKVESGINVIYNGNGNTSGTLPDAFNGPKGSNVTLASTSDVSSRGLKKTGYMFAGWSKTVSGQGVQYVAGQSYTFNENTILYAIWAEDAAYVATPSNITYHPNYTNADGIYNVKGFVDKSMPVDGTTVLHGHKVVKNEENGGAYLGKSYALVSYSVTDLPSRKNYAFSGWSTNPQATTPMYTAQQVISLNTTNLDLYAVWTPGNYQIEFDKNASDVTGTMVKQTVNYDETQKLNINKYKRAGYSFMGWNTKSDGSGISYADEQSISNLADAYETETLYAQWAKTEYYSILFDLNAGSDRTAKTKQKTIPNLEIGTKYSLSSGIKTASRAGYKFNGWYTTADGTIEMPESLVIPKSNTTYYANWTANNYTVSYDKNTGSGTMADQNFTYDVAKNLSQNNFGKDGYVFTGWNTSADGSGIAYSNSQSVSNLTTASGGKVTLYAQWQAKSEFGDSNSKTTDPTDMLPTTGELVSNYITILGVIILVSIAYVGFKRNKKYK</sequence>
<dbReference type="NCBIfam" id="TIGR02543">
    <property type="entry name" value="List_Bact_rpt"/>
    <property type="match status" value="3"/>
</dbReference>
<evidence type="ECO:0000256" key="1">
    <source>
        <dbReference type="ARBA" id="ARBA00004196"/>
    </source>
</evidence>
<dbReference type="Gene3D" id="2.60.40.4270">
    <property type="entry name" value="Listeria-Bacteroides repeat domain"/>
    <property type="match status" value="10"/>
</dbReference>
<proteinExistence type="predicted"/>
<dbReference type="Proteomes" id="UP000530186">
    <property type="component" value="Unassembled WGS sequence"/>
</dbReference>
<dbReference type="AlphaFoldDB" id="A0A7V8MZL0"/>
<dbReference type="InterPro" id="IPR019931">
    <property type="entry name" value="LPXTG_anchor"/>
</dbReference>
<keyword evidence="4" id="KW-0732">Signal</keyword>
<dbReference type="GO" id="GO:0030313">
    <property type="term" value="C:cell envelope"/>
    <property type="evidence" value="ECO:0007669"/>
    <property type="project" value="UniProtKB-SubCell"/>
</dbReference>
<keyword evidence="3" id="KW-0964">Secreted</keyword>
<dbReference type="NCBIfam" id="TIGR01167">
    <property type="entry name" value="LPXTG_anchor"/>
    <property type="match status" value="1"/>
</dbReference>
<keyword evidence="6" id="KW-1133">Transmembrane helix</keyword>
<dbReference type="Pfam" id="PF00746">
    <property type="entry name" value="Gram_pos_anchor"/>
    <property type="match status" value="1"/>
</dbReference>
<keyword evidence="6" id="KW-0812">Transmembrane</keyword>
<protein>
    <submittedName>
        <fullName evidence="8">InlB B-repeat-containing protein</fullName>
    </submittedName>
</protein>
<evidence type="ECO:0000259" key="7">
    <source>
        <dbReference type="PROSITE" id="PS50847"/>
    </source>
</evidence>
<dbReference type="Pfam" id="PF09479">
    <property type="entry name" value="Flg_new"/>
    <property type="match status" value="9"/>
</dbReference>
<dbReference type="InterPro" id="IPR013378">
    <property type="entry name" value="InlB-like_B-rpt"/>
</dbReference>
<keyword evidence="9" id="KW-1185">Reference proteome</keyword>
<evidence type="ECO:0000313" key="9">
    <source>
        <dbReference type="Proteomes" id="UP000530186"/>
    </source>
</evidence>
<accession>A0A7V8MZL0</accession>
<gene>
    <name evidence="8" type="ORF">HZR21_01760</name>
</gene>
<feature type="transmembrane region" description="Helical" evidence="6">
    <location>
        <begin position="931"/>
        <end position="951"/>
    </location>
</feature>
<evidence type="ECO:0000256" key="6">
    <source>
        <dbReference type="SAM" id="Phobius"/>
    </source>
</evidence>
<dbReference type="EMBL" id="JACBNY010000002">
    <property type="protein sequence ID" value="MBA0015879.1"/>
    <property type="molecule type" value="Genomic_DNA"/>
</dbReference>